<keyword evidence="1" id="KW-0443">Lipid metabolism</keyword>
<dbReference type="PIRSF" id="PIRSF006162">
    <property type="entry name" value="PgpA"/>
    <property type="match status" value="1"/>
</dbReference>
<dbReference type="UniPathway" id="UPA00084">
    <property type="reaction ID" value="UER00504"/>
</dbReference>
<dbReference type="PANTHER" id="PTHR36305:SF1">
    <property type="entry name" value="PHOSPHATIDYLGLYCEROPHOSPHATASE A"/>
    <property type="match status" value="1"/>
</dbReference>
<keyword evidence="1" id="KW-0442">Lipid degradation</keyword>
<dbReference type="InterPro" id="IPR007686">
    <property type="entry name" value="YutG/PgpA"/>
</dbReference>
<dbReference type="RefSeq" id="WP_229726277.1">
    <property type="nucleotide sequence ID" value="NZ_BMDI01000001.1"/>
</dbReference>
<keyword evidence="1" id="KW-1208">Phospholipid metabolism</keyword>
<dbReference type="EMBL" id="BMDI01000001">
    <property type="protein sequence ID" value="GGI18646.1"/>
    <property type="molecule type" value="Genomic_DNA"/>
</dbReference>
<dbReference type="SUPFAM" id="SSF101307">
    <property type="entry name" value="YutG-like"/>
    <property type="match status" value="1"/>
</dbReference>
<feature type="transmembrane region" description="Helical" evidence="2">
    <location>
        <begin position="151"/>
        <end position="173"/>
    </location>
</feature>
<comment type="catalytic activity">
    <reaction evidence="1">
        <text>a 1,2-diacyl-sn-glycero-3-phospho-(1'-sn-glycero-3'-phosphate) + H2O = a 1,2-diacyl-sn-glycero-3-phospho-(1'-sn-glycerol) + phosphate</text>
        <dbReference type="Rhea" id="RHEA:33751"/>
        <dbReference type="ChEBI" id="CHEBI:15377"/>
        <dbReference type="ChEBI" id="CHEBI:43474"/>
        <dbReference type="ChEBI" id="CHEBI:60110"/>
        <dbReference type="ChEBI" id="CHEBI:64716"/>
        <dbReference type="EC" id="3.1.3.27"/>
    </reaction>
</comment>
<dbReference type="AlphaFoldDB" id="A0A8J3APJ7"/>
<organism evidence="4 5">
    <name type="scientific">Oxalicibacterium faecigallinarum</name>
    <dbReference type="NCBI Taxonomy" id="573741"/>
    <lineage>
        <taxon>Bacteria</taxon>
        <taxon>Pseudomonadati</taxon>
        <taxon>Pseudomonadota</taxon>
        <taxon>Betaproteobacteria</taxon>
        <taxon>Burkholderiales</taxon>
        <taxon>Oxalobacteraceae</taxon>
        <taxon>Oxalicibacterium</taxon>
    </lineage>
</organism>
<dbReference type="GO" id="GO:0005886">
    <property type="term" value="C:plasma membrane"/>
    <property type="evidence" value="ECO:0007669"/>
    <property type="project" value="UniProtKB-SubCell"/>
</dbReference>
<reference evidence="5" key="1">
    <citation type="journal article" date="2019" name="Int. J. Syst. Evol. Microbiol.">
        <title>The Global Catalogue of Microorganisms (GCM) 10K type strain sequencing project: providing services to taxonomists for standard genome sequencing and annotation.</title>
        <authorList>
            <consortium name="The Broad Institute Genomics Platform"/>
            <consortium name="The Broad Institute Genome Sequencing Center for Infectious Disease"/>
            <person name="Wu L."/>
            <person name="Ma J."/>
        </authorList>
    </citation>
    <scope>NUCLEOTIDE SEQUENCE [LARGE SCALE GENOMIC DNA]</scope>
    <source>
        <strain evidence="5">CCM 2767</strain>
    </source>
</reference>
<evidence type="ECO:0000259" key="3">
    <source>
        <dbReference type="Pfam" id="PF04608"/>
    </source>
</evidence>
<feature type="domain" description="YutG/PgpA" evidence="3">
    <location>
        <begin position="29"/>
        <end position="171"/>
    </location>
</feature>
<protein>
    <recommendedName>
        <fullName evidence="1">Phosphatidylglycerophosphatase A</fullName>
        <ecNumber evidence="1">3.1.3.27</ecNumber>
    </recommendedName>
    <alternativeName>
        <fullName evidence="1">Phosphatidylglycerolphosphate phosphatase A</fullName>
    </alternativeName>
</protein>
<dbReference type="Proteomes" id="UP000642180">
    <property type="component" value="Unassembled WGS sequence"/>
</dbReference>
<keyword evidence="1" id="KW-0997">Cell inner membrane</keyword>
<keyword evidence="5" id="KW-1185">Reference proteome</keyword>
<keyword evidence="1" id="KW-1003">Cell membrane</keyword>
<dbReference type="GO" id="GO:0006655">
    <property type="term" value="P:phosphatidylglycerol biosynthetic process"/>
    <property type="evidence" value="ECO:0007669"/>
    <property type="project" value="UniProtKB-UniPathway"/>
</dbReference>
<dbReference type="InterPro" id="IPR026037">
    <property type="entry name" value="PgpA"/>
</dbReference>
<keyword evidence="1" id="KW-0460">Magnesium</keyword>
<keyword evidence="1 2" id="KW-0472">Membrane</keyword>
<keyword evidence="1" id="KW-0595">Phospholipid degradation</keyword>
<keyword evidence="1" id="KW-0479">Metal-binding</keyword>
<proteinExistence type="predicted"/>
<evidence type="ECO:0000256" key="1">
    <source>
        <dbReference type="PIRNR" id="PIRNR006162"/>
    </source>
</evidence>
<dbReference type="GO" id="GO:0008962">
    <property type="term" value="F:phosphatidylglycerophosphatase activity"/>
    <property type="evidence" value="ECO:0007669"/>
    <property type="project" value="UniProtKB-EC"/>
</dbReference>
<keyword evidence="1 2" id="KW-0812">Transmembrane</keyword>
<feature type="transmembrane region" description="Helical" evidence="2">
    <location>
        <begin position="106"/>
        <end position="130"/>
    </location>
</feature>
<comment type="caution">
    <text evidence="4">The sequence shown here is derived from an EMBL/GenBank/DDBJ whole genome shotgun (WGS) entry which is preliminary data.</text>
</comment>
<evidence type="ECO:0000313" key="5">
    <source>
        <dbReference type="Proteomes" id="UP000642180"/>
    </source>
</evidence>
<dbReference type="InterPro" id="IPR036681">
    <property type="entry name" value="PgpA-like_sf"/>
</dbReference>
<evidence type="ECO:0000256" key="2">
    <source>
        <dbReference type="SAM" id="Phobius"/>
    </source>
</evidence>
<dbReference type="Pfam" id="PF04608">
    <property type="entry name" value="PgpA"/>
    <property type="match status" value="1"/>
</dbReference>
<dbReference type="CDD" id="cd06971">
    <property type="entry name" value="PgpA"/>
    <property type="match status" value="1"/>
</dbReference>
<keyword evidence="2" id="KW-1133">Transmembrane helix</keyword>
<accession>A0A8J3APJ7</accession>
<comment type="cofactor">
    <cofactor evidence="1">
        <name>Mg(2+)</name>
        <dbReference type="ChEBI" id="CHEBI:18420"/>
    </cofactor>
</comment>
<dbReference type="PANTHER" id="PTHR36305">
    <property type="entry name" value="PHOSPHATIDYLGLYCEROPHOSPHATASE A"/>
    <property type="match status" value="1"/>
</dbReference>
<comment type="pathway">
    <text evidence="1">Phospholipid metabolism; phosphatidylglycerol biosynthesis; phosphatidylglycerol from CDP-diacylglycerol: step 2/2.</text>
</comment>
<feature type="transmembrane region" description="Helical" evidence="2">
    <location>
        <begin position="40"/>
        <end position="61"/>
    </location>
</feature>
<keyword evidence="1" id="KW-0378">Hydrolase</keyword>
<gene>
    <name evidence="4" type="ORF">GCM10008066_15120</name>
</gene>
<feature type="transmembrane region" description="Helical" evidence="2">
    <location>
        <begin position="68"/>
        <end position="86"/>
    </location>
</feature>
<dbReference type="EC" id="3.1.3.27" evidence="1"/>
<dbReference type="GO" id="GO:0046872">
    <property type="term" value="F:metal ion binding"/>
    <property type="evidence" value="ECO:0007669"/>
    <property type="project" value="UniProtKB-KW"/>
</dbReference>
<sequence>MTSPASSEQRAPTVHPNSTFMRRHPAHLLAMGFGSGLPRIMPGTFGTLFGWLSFVVLTWRFPDIFTPWAWAFFISIGFIVGIWACNVTGRNLGVSDHGSMVWDEIIAIWLVMLFVMPASLGMQFAAFLIFRLFDMIKPPPIRQIERRFKDGFGVMIDDLIAAFLTLLVIAIWMRL</sequence>
<evidence type="ECO:0000313" key="4">
    <source>
        <dbReference type="EMBL" id="GGI18646.1"/>
    </source>
</evidence>
<dbReference type="GO" id="GO:0009395">
    <property type="term" value="P:phospholipid catabolic process"/>
    <property type="evidence" value="ECO:0007669"/>
    <property type="project" value="UniProtKB-KW"/>
</dbReference>
<name>A0A8J3APJ7_9BURK</name>
<comment type="function">
    <text evidence="1">Lipid phosphatase which dephosphorylates phosphatidylglycerophosphate (PGP) to phosphatidylglycerol (PG).</text>
</comment>
<comment type="subcellular location">
    <subcellularLocation>
        <location evidence="1">Cell inner membrane</location>
        <topology evidence="1">Multi-pass membrane protein</topology>
    </subcellularLocation>
</comment>